<keyword evidence="2" id="KW-1185">Reference proteome</keyword>
<gene>
    <name evidence="1" type="ORF">TTAC_LOCUS2886</name>
</gene>
<dbReference type="EMBL" id="UYWX01001636">
    <property type="protein sequence ID" value="VDM21434.1"/>
    <property type="molecule type" value="Genomic_DNA"/>
</dbReference>
<dbReference type="WBParaSite" id="TTAC_0000290101-mRNA-1">
    <property type="protein sequence ID" value="TTAC_0000290101-mRNA-1"/>
    <property type="gene ID" value="TTAC_0000290101"/>
</dbReference>
<evidence type="ECO:0000313" key="3">
    <source>
        <dbReference type="WBParaSite" id="TTAC_0000290101-mRNA-1"/>
    </source>
</evidence>
<sequence>MVHTVGQHCAGAHPQVCPLCEARLTPLDVESFNVDPCVQLLVLDRHLREAHLPHLEIAGRLFQSFDETVIAKNMLKTPPIVDAVTRSYRCCFKAGESAGNGPGFPFEHWRRRHKRSFVEDREDTTIFATSHPRGHAQRPQRTSARRRCLLNPQKLYDILRNVWLRKQDRAHNTLFSLLFHTFPPNAMWCGFTASSMAQLIAHVVGHHGGNYLLQPKLRENVRQAFSYRKERRMPSLEQWSSSLISSGKKRSGSVGTLNDAVRLLKGGNSLLEKRLLIKPVVRTLNRPTLIGEDSGNKLFDANADVNQEKVDFKA</sequence>
<protein>
    <submittedName>
        <fullName evidence="3">C2H2-type domain-containing protein</fullName>
    </submittedName>
</protein>
<dbReference type="AlphaFoldDB" id="A0A0R3WQ61"/>
<organism evidence="3">
    <name type="scientific">Hydatigena taeniaeformis</name>
    <name type="common">Feline tapeworm</name>
    <name type="synonym">Taenia taeniaeformis</name>
    <dbReference type="NCBI Taxonomy" id="6205"/>
    <lineage>
        <taxon>Eukaryota</taxon>
        <taxon>Metazoa</taxon>
        <taxon>Spiralia</taxon>
        <taxon>Lophotrochozoa</taxon>
        <taxon>Platyhelminthes</taxon>
        <taxon>Cestoda</taxon>
        <taxon>Eucestoda</taxon>
        <taxon>Cyclophyllidea</taxon>
        <taxon>Taeniidae</taxon>
        <taxon>Hydatigera</taxon>
    </lineage>
</organism>
<evidence type="ECO:0000313" key="1">
    <source>
        <dbReference type="EMBL" id="VDM21434.1"/>
    </source>
</evidence>
<reference evidence="1 2" key="2">
    <citation type="submission" date="2018-11" db="EMBL/GenBank/DDBJ databases">
        <authorList>
            <consortium name="Pathogen Informatics"/>
        </authorList>
    </citation>
    <scope>NUCLEOTIDE SEQUENCE [LARGE SCALE GENOMIC DNA]</scope>
</reference>
<dbReference type="Proteomes" id="UP000274429">
    <property type="component" value="Unassembled WGS sequence"/>
</dbReference>
<name>A0A0R3WQ61_HYDTA</name>
<accession>A0A0R3WQ61</accession>
<reference evidence="3" key="1">
    <citation type="submission" date="2017-02" db="UniProtKB">
        <authorList>
            <consortium name="WormBaseParasite"/>
        </authorList>
    </citation>
    <scope>IDENTIFICATION</scope>
</reference>
<proteinExistence type="predicted"/>
<evidence type="ECO:0000313" key="2">
    <source>
        <dbReference type="Proteomes" id="UP000274429"/>
    </source>
</evidence>